<dbReference type="InterPro" id="IPR000014">
    <property type="entry name" value="PAS"/>
</dbReference>
<dbReference type="PRINTS" id="PR00344">
    <property type="entry name" value="BCTRLSENSOR"/>
</dbReference>
<dbReference type="InterPro" id="IPR003594">
    <property type="entry name" value="HATPase_dom"/>
</dbReference>
<feature type="domain" description="Histidine kinase" evidence="10">
    <location>
        <begin position="592"/>
        <end position="821"/>
    </location>
</feature>
<sequence>MPLNETHINAPPSTAPDGSRLAALTRVFAKAAKDLQRCAALESDRTIDRVLGDIGRAMDAQRAYVFEIVDSVFIRNTHEWCAASVDPMKPHLQHVPYSVCSLFWERFVEFGSIHIEDVDNLLQTSDLRQVLEDQNIKALIAAPFWQNGEMFGFIGLDYTDGPRSFSSEEDNLMRGFAAQTGMLRALERTRRESLRLEADLARARTQLGATVAALPELLVETDRDGIIVGFQQSTPLTFAASPQEVIGQSPEAVLPDHLARICRKAMREVDLFGWSQSHNYSVDTPLGPKWFTLYATRRTQGVNTIGATSTGYLFVVRDVTHAQRQDQRIRQLVRVAELSTNLIMLTDKERRIRWLNPAAVERTGYTLHSAESMLPSEILHLAQTEPEIVKELCNTLNSGHAIQRELRAQACDGTIYWLELNVQPLHDAIGAIEGYMVIGIDTTSHKQAEARLLQDRSLAMRASHEGIAIIRPNGRLSYANPALRRFLSIDPDAKLGALMWTDITPPNLTERMTGILPVLLSEGVWEGEFMRKLPDGTPGHFNISLSVETDGSTLALIRDITRRHHAELDRARLHEQLQKAQARELSAQLAAGLAHDFVNVLATITGSVDQLAPQVAPSALPVINRIRSATQQARELARSLTRLETARPEATSLSLAQIMRQSVDLLTPGLDPQIHMALDLPDDSLCVHGDRMELMQLMLNLALNARDACRDSLAHDPDGENTIELRAAPCPAQSMPEYVDLGRILPDMPYALIELRDCGDGIPEQLRGTIFAPYVTSKGDTGAGLGLAVVANIVQTRGAALRLLPNEPKGTCVQVFWPCEPIEVLAAQSSRTPLADTSILLVDNDDLLLQDVADMLVQAGAEVASCIHPSDALEAITLAPREWDMVLTDFDMDGMTGSELAQAMHQQREDLPIILMTGNNELHFATESVHTEFAATLRKPICQTVLISVLLAAKLRSQRHI</sequence>
<dbReference type="Proteomes" id="UP001202550">
    <property type="component" value="Unassembled WGS sequence"/>
</dbReference>
<evidence type="ECO:0000256" key="6">
    <source>
        <dbReference type="ARBA" id="ARBA00022777"/>
    </source>
</evidence>
<feature type="domain" description="PAC" evidence="12">
    <location>
        <begin position="402"/>
        <end position="454"/>
    </location>
</feature>
<dbReference type="EMBL" id="JALZWP010000007">
    <property type="protein sequence ID" value="MCL1628817.1"/>
    <property type="molecule type" value="Genomic_DNA"/>
</dbReference>
<dbReference type="Pfam" id="PF08448">
    <property type="entry name" value="PAS_4"/>
    <property type="match status" value="1"/>
</dbReference>
<dbReference type="SUPFAM" id="SSF55781">
    <property type="entry name" value="GAF domain-like"/>
    <property type="match status" value="1"/>
</dbReference>
<dbReference type="SUPFAM" id="SSF55874">
    <property type="entry name" value="ATPase domain of HSP90 chaperone/DNA topoisomerase II/histidine kinase"/>
    <property type="match status" value="1"/>
</dbReference>
<dbReference type="PROSITE" id="PS50113">
    <property type="entry name" value="PAC"/>
    <property type="match status" value="1"/>
</dbReference>
<organism evidence="13 14">
    <name type="scientific">Roseinatronobacter domitianus</name>
    <dbReference type="NCBI Taxonomy" id="2940293"/>
    <lineage>
        <taxon>Bacteria</taxon>
        <taxon>Pseudomonadati</taxon>
        <taxon>Pseudomonadota</taxon>
        <taxon>Alphaproteobacteria</taxon>
        <taxon>Rhodobacterales</taxon>
        <taxon>Paracoccaceae</taxon>
        <taxon>Roseinatronobacter</taxon>
    </lineage>
</organism>
<dbReference type="InterPro" id="IPR011006">
    <property type="entry name" value="CheY-like_superfamily"/>
</dbReference>
<evidence type="ECO:0000256" key="8">
    <source>
        <dbReference type="ARBA" id="ARBA00023012"/>
    </source>
</evidence>
<dbReference type="Gene3D" id="3.30.565.10">
    <property type="entry name" value="Histidine kinase-like ATPase, C-terminal domain"/>
    <property type="match status" value="1"/>
</dbReference>
<evidence type="ECO:0000256" key="2">
    <source>
        <dbReference type="ARBA" id="ARBA00012438"/>
    </source>
</evidence>
<evidence type="ECO:0000256" key="9">
    <source>
        <dbReference type="PROSITE-ProRule" id="PRU00169"/>
    </source>
</evidence>
<dbReference type="Pfam" id="PF00989">
    <property type="entry name" value="PAS"/>
    <property type="match status" value="1"/>
</dbReference>
<dbReference type="InterPro" id="IPR035965">
    <property type="entry name" value="PAS-like_dom_sf"/>
</dbReference>
<dbReference type="SMART" id="SM00086">
    <property type="entry name" value="PAC"/>
    <property type="match status" value="2"/>
</dbReference>
<dbReference type="InterPro" id="IPR013656">
    <property type="entry name" value="PAS_4"/>
</dbReference>
<dbReference type="InterPro" id="IPR000700">
    <property type="entry name" value="PAS-assoc_C"/>
</dbReference>
<dbReference type="SUPFAM" id="SSF55785">
    <property type="entry name" value="PYP-like sensor domain (PAS domain)"/>
    <property type="match status" value="3"/>
</dbReference>
<keyword evidence="6" id="KW-0418">Kinase</keyword>
<keyword evidence="5" id="KW-0547">Nucleotide-binding</keyword>
<evidence type="ECO:0000256" key="4">
    <source>
        <dbReference type="ARBA" id="ARBA00022679"/>
    </source>
</evidence>
<dbReference type="InterPro" id="IPR003018">
    <property type="entry name" value="GAF"/>
</dbReference>
<reference evidence="13 14" key="1">
    <citation type="submission" date="2022-05" db="EMBL/GenBank/DDBJ databases">
        <title>Seasonal and diel survey of microbial diversity of the Tyrrhenian coast.</title>
        <authorList>
            <person name="Gattoni G."/>
            <person name="Corral P."/>
        </authorList>
    </citation>
    <scope>NUCLEOTIDE SEQUENCE [LARGE SCALE GENOMIC DNA]</scope>
    <source>
        <strain evidence="13 14">V10</strain>
    </source>
</reference>
<keyword evidence="3 9" id="KW-0597">Phosphoprotein</keyword>
<dbReference type="PANTHER" id="PTHR43065">
    <property type="entry name" value="SENSOR HISTIDINE KINASE"/>
    <property type="match status" value="1"/>
</dbReference>
<protein>
    <recommendedName>
        <fullName evidence="2">histidine kinase</fullName>
        <ecNumber evidence="2">2.7.13.3</ecNumber>
    </recommendedName>
</protein>
<evidence type="ECO:0000256" key="7">
    <source>
        <dbReference type="ARBA" id="ARBA00022840"/>
    </source>
</evidence>
<dbReference type="PROSITE" id="PS50110">
    <property type="entry name" value="RESPONSE_REGULATORY"/>
    <property type="match status" value="1"/>
</dbReference>
<dbReference type="Gene3D" id="3.30.450.20">
    <property type="entry name" value="PAS domain"/>
    <property type="match status" value="3"/>
</dbReference>
<dbReference type="InterPro" id="IPR001789">
    <property type="entry name" value="Sig_transdc_resp-reg_receiver"/>
</dbReference>
<keyword evidence="8" id="KW-0902">Two-component regulatory system</keyword>
<evidence type="ECO:0000259" key="12">
    <source>
        <dbReference type="PROSITE" id="PS50113"/>
    </source>
</evidence>
<evidence type="ECO:0000256" key="3">
    <source>
        <dbReference type="ARBA" id="ARBA00022553"/>
    </source>
</evidence>
<dbReference type="SMART" id="SM00091">
    <property type="entry name" value="PAS"/>
    <property type="match status" value="3"/>
</dbReference>
<dbReference type="Gene3D" id="3.30.450.40">
    <property type="match status" value="1"/>
</dbReference>
<dbReference type="Pfam" id="PF00072">
    <property type="entry name" value="Response_reg"/>
    <property type="match status" value="1"/>
</dbReference>
<dbReference type="InterPro" id="IPR029016">
    <property type="entry name" value="GAF-like_dom_sf"/>
</dbReference>
<evidence type="ECO:0000313" key="13">
    <source>
        <dbReference type="EMBL" id="MCL1628817.1"/>
    </source>
</evidence>
<dbReference type="SMART" id="SM00387">
    <property type="entry name" value="HATPase_c"/>
    <property type="match status" value="1"/>
</dbReference>
<dbReference type="SUPFAM" id="SSF52172">
    <property type="entry name" value="CheY-like"/>
    <property type="match status" value="1"/>
</dbReference>
<name>A0ABT0M1T2_9RHOB</name>
<dbReference type="SMART" id="SM00448">
    <property type="entry name" value="REC"/>
    <property type="match status" value="1"/>
</dbReference>
<feature type="modified residue" description="4-aspartylphosphate" evidence="9">
    <location>
        <position position="889"/>
    </location>
</feature>
<keyword evidence="4" id="KW-0808">Transferase</keyword>
<comment type="caution">
    <text evidence="13">The sequence shown here is derived from an EMBL/GenBank/DDBJ whole genome shotgun (WGS) entry which is preliminary data.</text>
</comment>
<keyword evidence="7" id="KW-0067">ATP-binding</keyword>
<evidence type="ECO:0000313" key="14">
    <source>
        <dbReference type="Proteomes" id="UP001202550"/>
    </source>
</evidence>
<dbReference type="PANTHER" id="PTHR43065:SF42">
    <property type="entry name" value="TWO-COMPONENT SENSOR PPRA"/>
    <property type="match status" value="1"/>
</dbReference>
<evidence type="ECO:0000256" key="5">
    <source>
        <dbReference type="ARBA" id="ARBA00022741"/>
    </source>
</evidence>
<dbReference type="RefSeq" id="WP_249058148.1">
    <property type="nucleotide sequence ID" value="NZ_JALZWP010000007.1"/>
</dbReference>
<feature type="domain" description="Response regulatory" evidence="11">
    <location>
        <begin position="838"/>
        <end position="954"/>
    </location>
</feature>
<dbReference type="Gene3D" id="3.40.50.2300">
    <property type="match status" value="1"/>
</dbReference>
<evidence type="ECO:0000256" key="1">
    <source>
        <dbReference type="ARBA" id="ARBA00000085"/>
    </source>
</evidence>
<dbReference type="EC" id="2.7.13.3" evidence="2"/>
<dbReference type="Pfam" id="PF02518">
    <property type="entry name" value="HATPase_c"/>
    <property type="match status" value="1"/>
</dbReference>
<evidence type="ECO:0000259" key="10">
    <source>
        <dbReference type="PROSITE" id="PS50109"/>
    </source>
</evidence>
<dbReference type="InterPro" id="IPR036890">
    <property type="entry name" value="HATPase_C_sf"/>
</dbReference>
<accession>A0ABT0M1T2</accession>
<dbReference type="InterPro" id="IPR001610">
    <property type="entry name" value="PAC"/>
</dbReference>
<dbReference type="CDD" id="cd00130">
    <property type="entry name" value="PAS"/>
    <property type="match status" value="3"/>
</dbReference>
<proteinExistence type="predicted"/>
<keyword evidence="14" id="KW-1185">Reference proteome</keyword>
<dbReference type="CDD" id="cd00156">
    <property type="entry name" value="REC"/>
    <property type="match status" value="1"/>
</dbReference>
<dbReference type="InterPro" id="IPR005467">
    <property type="entry name" value="His_kinase_dom"/>
</dbReference>
<dbReference type="InterPro" id="IPR013767">
    <property type="entry name" value="PAS_fold"/>
</dbReference>
<dbReference type="InterPro" id="IPR004358">
    <property type="entry name" value="Sig_transdc_His_kin-like_C"/>
</dbReference>
<comment type="catalytic activity">
    <reaction evidence="1">
        <text>ATP + protein L-histidine = ADP + protein N-phospho-L-histidine.</text>
        <dbReference type="EC" id="2.7.13.3"/>
    </reaction>
</comment>
<dbReference type="PROSITE" id="PS50109">
    <property type="entry name" value="HIS_KIN"/>
    <property type="match status" value="1"/>
</dbReference>
<evidence type="ECO:0000259" key="11">
    <source>
        <dbReference type="PROSITE" id="PS50110"/>
    </source>
</evidence>
<dbReference type="NCBIfam" id="TIGR00229">
    <property type="entry name" value="sensory_box"/>
    <property type="match status" value="1"/>
</dbReference>
<dbReference type="Gene3D" id="1.10.287.130">
    <property type="match status" value="1"/>
</dbReference>
<gene>
    <name evidence="13" type="ORF">M3N55_08740</name>
</gene>
<dbReference type="Pfam" id="PF01590">
    <property type="entry name" value="GAF"/>
    <property type="match status" value="1"/>
</dbReference>
<dbReference type="SMART" id="SM00065">
    <property type="entry name" value="GAF"/>
    <property type="match status" value="1"/>
</dbReference>